<keyword evidence="1" id="KW-0408">Iron</keyword>
<gene>
    <name evidence="3" type="ORF">TeGR_g13960</name>
</gene>
<evidence type="ECO:0000256" key="1">
    <source>
        <dbReference type="RuleBase" id="RU003682"/>
    </source>
</evidence>
<protein>
    <recommendedName>
        <fullName evidence="2">Fe2OG dioxygenase domain-containing protein</fullName>
    </recommendedName>
</protein>
<evidence type="ECO:0000313" key="3">
    <source>
        <dbReference type="EMBL" id="GMI28896.1"/>
    </source>
</evidence>
<dbReference type="PROSITE" id="PS51471">
    <property type="entry name" value="FE2OG_OXY"/>
    <property type="match status" value="1"/>
</dbReference>
<accession>A0ABQ6MN69</accession>
<name>A0ABQ6MN69_9STRA</name>
<organism evidence="3 4">
    <name type="scientific">Tetraparma gracilis</name>
    <dbReference type="NCBI Taxonomy" id="2962635"/>
    <lineage>
        <taxon>Eukaryota</taxon>
        <taxon>Sar</taxon>
        <taxon>Stramenopiles</taxon>
        <taxon>Ochrophyta</taxon>
        <taxon>Bolidophyceae</taxon>
        <taxon>Parmales</taxon>
        <taxon>Triparmaceae</taxon>
        <taxon>Tetraparma</taxon>
    </lineage>
</organism>
<dbReference type="InterPro" id="IPR005123">
    <property type="entry name" value="Oxoglu/Fe-dep_dioxygenase_dom"/>
</dbReference>
<dbReference type="PANTHER" id="PTHR41677:SF1">
    <property type="entry name" value="FE2OG DIOXYGENASE DOMAIN-CONTAINING PROTEIN"/>
    <property type="match status" value="1"/>
</dbReference>
<reference evidence="3 4" key="1">
    <citation type="journal article" date="2023" name="Commun. Biol.">
        <title>Genome analysis of Parmales, the sister group of diatoms, reveals the evolutionary specialization of diatoms from phago-mixotrophs to photoautotrophs.</title>
        <authorList>
            <person name="Ban H."/>
            <person name="Sato S."/>
            <person name="Yoshikawa S."/>
            <person name="Yamada K."/>
            <person name="Nakamura Y."/>
            <person name="Ichinomiya M."/>
            <person name="Sato N."/>
            <person name="Blanc-Mathieu R."/>
            <person name="Endo H."/>
            <person name="Kuwata A."/>
            <person name="Ogata H."/>
        </authorList>
    </citation>
    <scope>NUCLEOTIDE SEQUENCE [LARGE SCALE GENOMIC DNA]</scope>
</reference>
<keyword evidence="1" id="KW-0560">Oxidoreductase</keyword>
<dbReference type="EMBL" id="BRYB01001577">
    <property type="protein sequence ID" value="GMI28896.1"/>
    <property type="molecule type" value="Genomic_DNA"/>
</dbReference>
<comment type="similarity">
    <text evidence="1">Belongs to the iron/ascorbate-dependent oxidoreductase family.</text>
</comment>
<proteinExistence type="inferred from homology"/>
<evidence type="ECO:0000259" key="2">
    <source>
        <dbReference type="PROSITE" id="PS51471"/>
    </source>
</evidence>
<feature type="domain" description="Fe2OG dioxygenase" evidence="2">
    <location>
        <begin position="172"/>
        <end position="289"/>
    </location>
</feature>
<keyword evidence="4" id="KW-1185">Reference proteome</keyword>
<sequence>MMQCRLLSSASRRLPQFSFPAAPLPASSPAGFAPTPERITFDASRHLALEKPEYIRMLRSDPAANTDLVRFPVSVSAAAEGSPDLATALDGSAQVPFSGLAFTAPFRLLSDEGVAALREVIAGNEEHARGLPGRAAKSLRGLGYRSEFIRQLNYCEEIRNHLSQMAGCPLGPHHVPSNLSQTNFGEIGGDKPVDVWHIDSVDYVMVLLLSDATDMEGGELQVARLNGGDPALAIEQINAEGIAEEDMDVATYPGPGYAIFMQGSRIAHAVTPVTAAREPRLTVVNSYHSLNPFVEDKTRFVTYKDVDGFDTARYEYARHKAWRVQGQLDFLMKGNVGGAGGAETGAGEEGLFADPETVLEVLDRAAAELKQARDLVSGEVIDERPYKV</sequence>
<comment type="caution">
    <text evidence="3">The sequence shown here is derived from an EMBL/GenBank/DDBJ whole genome shotgun (WGS) entry which is preliminary data.</text>
</comment>
<keyword evidence="1" id="KW-0479">Metal-binding</keyword>
<dbReference type="PANTHER" id="PTHR41677">
    <property type="entry name" value="YALI0B19030P"/>
    <property type="match status" value="1"/>
</dbReference>
<evidence type="ECO:0000313" key="4">
    <source>
        <dbReference type="Proteomes" id="UP001165060"/>
    </source>
</evidence>
<dbReference type="Gene3D" id="2.60.120.620">
    <property type="entry name" value="q2cbj1_9rhob like domain"/>
    <property type="match status" value="1"/>
</dbReference>
<dbReference type="Proteomes" id="UP001165060">
    <property type="component" value="Unassembled WGS sequence"/>
</dbReference>